<reference evidence="2" key="1">
    <citation type="submission" date="2021-01" db="EMBL/GenBank/DDBJ databases">
        <title>Modified the classification status of verrucomicrobia.</title>
        <authorList>
            <person name="Feng X."/>
        </authorList>
    </citation>
    <scope>NUCLEOTIDE SEQUENCE</scope>
    <source>
        <strain evidence="2">_KCTC 22039</strain>
    </source>
</reference>
<proteinExistence type="predicted"/>
<protein>
    <submittedName>
        <fullName evidence="2">Dienelactone hydrolase family protein</fullName>
    </submittedName>
</protein>
<dbReference type="PANTHER" id="PTHR47562:SF2">
    <property type="entry name" value="CARBOXYMETHYLENEBUTENOLIDASE-RELATED"/>
    <property type="match status" value="1"/>
</dbReference>
<dbReference type="Pfam" id="PF01738">
    <property type="entry name" value="DLH"/>
    <property type="match status" value="1"/>
</dbReference>
<dbReference type="SUPFAM" id="SSF53474">
    <property type="entry name" value="alpha/beta-Hydrolases"/>
    <property type="match status" value="1"/>
</dbReference>
<dbReference type="RefSeq" id="WP_200310885.1">
    <property type="nucleotide sequence ID" value="NZ_JAENIM010000034.1"/>
</dbReference>
<evidence type="ECO:0000259" key="1">
    <source>
        <dbReference type="Pfam" id="PF01738"/>
    </source>
</evidence>
<dbReference type="InterPro" id="IPR029058">
    <property type="entry name" value="AB_hydrolase_fold"/>
</dbReference>
<sequence>MTITQSSVDLSTATGTMRCGIFRPERAGAYPTVIFYSEIFQITAPIARTAAFLAGHGYVVVVPEVFHELNPIGTVLAYDDEGKDKGNDDKFTKPLSDHDTDTEAIVSWLDEQDFCNGVLGSWGVCLGGHLALRAALHARVSAAACYYATDVHSCTMPAGNLPQTIDRLREINGEVMMLFGRQDPHVPVEGRQLIYQKFTDNEVNFTWHELNAPHAFMRDEGDRYDPELAMLAQRLVLDLFHRALR</sequence>
<dbReference type="EMBL" id="JAENIM010000034">
    <property type="protein sequence ID" value="MBK1790862.1"/>
    <property type="molecule type" value="Genomic_DNA"/>
</dbReference>
<dbReference type="AlphaFoldDB" id="A0A8J7MCM3"/>
<evidence type="ECO:0000313" key="2">
    <source>
        <dbReference type="EMBL" id="MBK1790862.1"/>
    </source>
</evidence>
<dbReference type="Proteomes" id="UP000624703">
    <property type="component" value="Unassembled WGS sequence"/>
</dbReference>
<keyword evidence="2" id="KW-0378">Hydrolase</keyword>
<organism evidence="2 3">
    <name type="scientific">Persicirhabdus sediminis</name>
    <dbReference type="NCBI Taxonomy" id="454144"/>
    <lineage>
        <taxon>Bacteria</taxon>
        <taxon>Pseudomonadati</taxon>
        <taxon>Verrucomicrobiota</taxon>
        <taxon>Verrucomicrobiia</taxon>
        <taxon>Verrucomicrobiales</taxon>
        <taxon>Verrucomicrobiaceae</taxon>
        <taxon>Persicirhabdus</taxon>
    </lineage>
</organism>
<feature type="domain" description="Dienelactone hydrolase" evidence="1">
    <location>
        <begin position="21"/>
        <end position="243"/>
    </location>
</feature>
<evidence type="ECO:0000313" key="3">
    <source>
        <dbReference type="Proteomes" id="UP000624703"/>
    </source>
</evidence>
<comment type="caution">
    <text evidence="2">The sequence shown here is derived from an EMBL/GenBank/DDBJ whole genome shotgun (WGS) entry which is preliminary data.</text>
</comment>
<dbReference type="GO" id="GO:0016787">
    <property type="term" value="F:hydrolase activity"/>
    <property type="evidence" value="ECO:0007669"/>
    <property type="project" value="UniProtKB-KW"/>
</dbReference>
<dbReference type="PANTHER" id="PTHR47562">
    <property type="match status" value="1"/>
</dbReference>
<dbReference type="Gene3D" id="3.40.50.1820">
    <property type="entry name" value="alpha/beta hydrolase"/>
    <property type="match status" value="1"/>
</dbReference>
<name>A0A8J7MCM3_9BACT</name>
<gene>
    <name evidence="2" type="ORF">JIN82_06800</name>
</gene>
<keyword evidence="3" id="KW-1185">Reference proteome</keyword>
<dbReference type="InterPro" id="IPR002925">
    <property type="entry name" value="Dienelactn_hydro"/>
</dbReference>
<accession>A0A8J7MCM3</accession>